<keyword evidence="3" id="KW-0269">Exonuclease</keyword>
<reference evidence="3 4" key="1">
    <citation type="submission" date="2020-01" db="EMBL/GenBank/DDBJ databases">
        <authorList>
            <person name="Kim M.K."/>
        </authorList>
    </citation>
    <scope>NUCLEOTIDE SEQUENCE [LARGE SCALE GENOMIC DNA]</scope>
    <source>
        <strain evidence="3 4">172606-1</strain>
    </source>
</reference>
<dbReference type="KEGG" id="rhoz:GXP67_23935"/>
<keyword evidence="1" id="KW-1133">Transmembrane helix</keyword>
<keyword evidence="4" id="KW-1185">Reference proteome</keyword>
<feature type="transmembrane region" description="Helical" evidence="1">
    <location>
        <begin position="57"/>
        <end position="82"/>
    </location>
</feature>
<evidence type="ECO:0000313" key="4">
    <source>
        <dbReference type="Proteomes" id="UP000480178"/>
    </source>
</evidence>
<dbReference type="PANTHER" id="PTHR16320">
    <property type="entry name" value="SPHINGOMYELINASE FAMILY MEMBER"/>
    <property type="match status" value="1"/>
</dbReference>
<dbReference type="Proteomes" id="UP000480178">
    <property type="component" value="Chromosome"/>
</dbReference>
<name>A0A6C0GN77_9BACT</name>
<dbReference type="GO" id="GO:0004519">
    <property type="term" value="F:endonuclease activity"/>
    <property type="evidence" value="ECO:0007669"/>
    <property type="project" value="UniProtKB-KW"/>
</dbReference>
<dbReference type="Gene3D" id="3.60.10.10">
    <property type="entry name" value="Endonuclease/exonuclease/phosphatase"/>
    <property type="match status" value="1"/>
</dbReference>
<keyword evidence="3" id="KW-0540">Nuclease</keyword>
<sequence length="385" mass="44590">MNSHTYSDKEQRMRVFGRMQEKSIKAFSKLLFTVHVLLSIYTLAAYVSVYVSPASFWPAGFVALSLPVVIIIHLIFFVYWLLNARIKVLLPLAIILMGFPLFQRTLALHFEKPVIAADSTFKVLSFNARMFNLYKDKKSLRSTEVISWVADNDADIKCIQEFYNLSGSKIFGTIQKIAKKGNYQFYMEPLQKRNGSKGGFLGVTIFSKFPIVNKGEVVFEKASYKGIYVDVRVKKDTIRIFNVHLHSMSIPADSLFENENYQEIKETSLDVFKRLKTGFIKRSYQIAELEKHIKSSPYKVIVCGDFNDIPYSYTYQKMRSMLNNSFEDAGRGFGFTYNGKLFFLRIDNQFYDDRLSVLDFYTHRTIPYSDHFPISAIYSLKPTEE</sequence>
<dbReference type="InterPro" id="IPR036691">
    <property type="entry name" value="Endo/exonu/phosph_ase_sf"/>
</dbReference>
<dbReference type="RefSeq" id="WP_162445464.1">
    <property type="nucleotide sequence ID" value="NZ_CP048222.1"/>
</dbReference>
<dbReference type="Pfam" id="PF03372">
    <property type="entry name" value="Exo_endo_phos"/>
    <property type="match status" value="1"/>
</dbReference>
<accession>A0A6C0GN77</accession>
<evidence type="ECO:0000259" key="2">
    <source>
        <dbReference type="Pfam" id="PF03372"/>
    </source>
</evidence>
<dbReference type="CDD" id="cd09084">
    <property type="entry name" value="EEP-2"/>
    <property type="match status" value="1"/>
</dbReference>
<organism evidence="3 4">
    <name type="scientific">Rhodocytophaga rosea</name>
    <dbReference type="NCBI Taxonomy" id="2704465"/>
    <lineage>
        <taxon>Bacteria</taxon>
        <taxon>Pseudomonadati</taxon>
        <taxon>Bacteroidota</taxon>
        <taxon>Cytophagia</taxon>
        <taxon>Cytophagales</taxon>
        <taxon>Rhodocytophagaceae</taxon>
        <taxon>Rhodocytophaga</taxon>
    </lineage>
</organism>
<dbReference type="GO" id="GO:0004767">
    <property type="term" value="F:sphingomyelin phosphodiesterase activity"/>
    <property type="evidence" value="ECO:0007669"/>
    <property type="project" value="InterPro"/>
</dbReference>
<dbReference type="PANTHER" id="PTHR16320:SF23">
    <property type="entry name" value="SPHINGOMYELINASE C 1"/>
    <property type="match status" value="1"/>
</dbReference>
<dbReference type="EMBL" id="CP048222">
    <property type="protein sequence ID" value="QHT69475.1"/>
    <property type="molecule type" value="Genomic_DNA"/>
</dbReference>
<feature type="domain" description="Endonuclease/exonuclease/phosphatase" evidence="2">
    <location>
        <begin position="124"/>
        <end position="371"/>
    </location>
</feature>
<keyword evidence="3" id="KW-0255">Endonuclease</keyword>
<evidence type="ECO:0000256" key="1">
    <source>
        <dbReference type="SAM" id="Phobius"/>
    </source>
</evidence>
<dbReference type="InterPro" id="IPR038772">
    <property type="entry name" value="Sph/SMPD2-like"/>
</dbReference>
<feature type="transmembrane region" description="Helical" evidence="1">
    <location>
        <begin position="30"/>
        <end position="51"/>
    </location>
</feature>
<dbReference type="InterPro" id="IPR005135">
    <property type="entry name" value="Endo/exonuclease/phosphatase"/>
</dbReference>
<dbReference type="AlphaFoldDB" id="A0A6C0GN77"/>
<gene>
    <name evidence="3" type="ORF">GXP67_23935</name>
</gene>
<protein>
    <submittedName>
        <fullName evidence="3">Endonuclease/exonuclease/phosphatase family protein</fullName>
    </submittedName>
</protein>
<keyword evidence="1" id="KW-0812">Transmembrane</keyword>
<feature type="transmembrane region" description="Helical" evidence="1">
    <location>
        <begin position="89"/>
        <end position="110"/>
    </location>
</feature>
<dbReference type="SUPFAM" id="SSF56219">
    <property type="entry name" value="DNase I-like"/>
    <property type="match status" value="1"/>
</dbReference>
<keyword evidence="1" id="KW-0472">Membrane</keyword>
<proteinExistence type="predicted"/>
<dbReference type="GO" id="GO:0004527">
    <property type="term" value="F:exonuclease activity"/>
    <property type="evidence" value="ECO:0007669"/>
    <property type="project" value="UniProtKB-KW"/>
</dbReference>
<evidence type="ECO:0000313" key="3">
    <source>
        <dbReference type="EMBL" id="QHT69475.1"/>
    </source>
</evidence>
<keyword evidence="3" id="KW-0378">Hydrolase</keyword>